<evidence type="ECO:0000256" key="1">
    <source>
        <dbReference type="ARBA" id="ARBA00009477"/>
    </source>
</evidence>
<feature type="coiled-coil region" evidence="2">
    <location>
        <begin position="116"/>
        <end position="143"/>
    </location>
</feature>
<dbReference type="Pfam" id="PF25917">
    <property type="entry name" value="BSH_RND"/>
    <property type="match status" value="1"/>
</dbReference>
<dbReference type="SUPFAM" id="SSF111369">
    <property type="entry name" value="HlyD-like secretion proteins"/>
    <property type="match status" value="1"/>
</dbReference>
<evidence type="ECO:0000313" key="5">
    <source>
        <dbReference type="EMBL" id="MBW8191866.1"/>
    </source>
</evidence>
<feature type="domain" description="YknX-like beta-barrel" evidence="4">
    <location>
        <begin position="239"/>
        <end position="314"/>
    </location>
</feature>
<protein>
    <submittedName>
        <fullName evidence="5">Efflux RND transporter periplasmic adaptor subunit</fullName>
    </submittedName>
</protein>
<dbReference type="Pfam" id="PF25990">
    <property type="entry name" value="Beta-barrel_YknX"/>
    <property type="match status" value="1"/>
</dbReference>
<name>A0ABS7EHQ3_9GAMM</name>
<comment type="similarity">
    <text evidence="1">Belongs to the membrane fusion protein (MFP) (TC 8.A.1) family.</text>
</comment>
<feature type="domain" description="Multidrug resistance protein MdtA-like barrel-sandwich hybrid" evidence="3">
    <location>
        <begin position="63"/>
        <end position="227"/>
    </location>
</feature>
<dbReference type="EMBL" id="JAHZSS010000015">
    <property type="protein sequence ID" value="MBW8191866.1"/>
    <property type="molecule type" value="Genomic_DNA"/>
</dbReference>
<dbReference type="InterPro" id="IPR058625">
    <property type="entry name" value="MdtA-like_BSH"/>
</dbReference>
<comment type="caution">
    <text evidence="5">The sequence shown here is derived from an EMBL/GenBank/DDBJ whole genome shotgun (WGS) entry which is preliminary data.</text>
</comment>
<proteinExistence type="inferred from homology"/>
<keyword evidence="2" id="KW-0175">Coiled coil</keyword>
<dbReference type="Proteomes" id="UP001166251">
    <property type="component" value="Unassembled WGS sequence"/>
</dbReference>
<sequence>MKKYLWLSAAAAAVIIGYVSFSGSGSEGAVGKSAGSYRTEAISRGDIRNTVSATGTLAAVDDVVVGAQLSGQITEVHVDFNDSVAAGQLLALIDPRTFAAQVAQAQALLDKTSADIELQKIAIKQAQVNYEQAVRNLRRVEGLVAANHISEDELDSYQTAVEVQQLAWQQAKAQLNILHATEASNAASLEQATIELERTEIRSPIDGFVIDRTIEAGQTVASSYNTPELFTLARDLSEMEIEAYIDESDIGRVMLEQRVAFNVDAFPDREFRGEVSQIQKAPQSDSGVVSYTVVINAKNRNGMLLPGMTANLEIAIDSLPNVQRVPNAALRAAQRFGDANDSEKRRGPMSMLEQLNLSNEQREILRERLPKPGSGFGRGVAQQQRQRMEQVLDEVLTPQQQELRAKLRNGQLRVGHLLVVRGGGVEKIEVKLGISDDSHTAVLEPDLTGEQVVTQIRATKS</sequence>
<dbReference type="PANTHER" id="PTHR30469">
    <property type="entry name" value="MULTIDRUG RESISTANCE PROTEIN MDTA"/>
    <property type="match status" value="1"/>
</dbReference>
<reference evidence="5" key="1">
    <citation type="submission" date="2021-07" db="EMBL/GenBank/DDBJ databases">
        <title>Neiella marina sp. nov., isolated from the intestinal content of sea cucumber Apostichopus japonicus.</title>
        <authorList>
            <person name="Bai X."/>
        </authorList>
    </citation>
    <scope>NUCLEOTIDE SEQUENCE</scope>
    <source>
        <strain evidence="5">126</strain>
    </source>
</reference>
<organism evidence="5 6">
    <name type="scientific">Neiella holothuriorum</name>
    <dbReference type="NCBI Taxonomy" id="2870530"/>
    <lineage>
        <taxon>Bacteria</taxon>
        <taxon>Pseudomonadati</taxon>
        <taxon>Pseudomonadota</taxon>
        <taxon>Gammaproteobacteria</taxon>
        <taxon>Alteromonadales</taxon>
        <taxon>Echinimonadaceae</taxon>
        <taxon>Neiella</taxon>
    </lineage>
</organism>
<dbReference type="PANTHER" id="PTHR30469:SF33">
    <property type="entry name" value="SLR1207 PROTEIN"/>
    <property type="match status" value="1"/>
</dbReference>
<gene>
    <name evidence="5" type="ORF">K0504_12540</name>
</gene>
<keyword evidence="6" id="KW-1185">Reference proteome</keyword>
<evidence type="ECO:0000259" key="4">
    <source>
        <dbReference type="Pfam" id="PF25990"/>
    </source>
</evidence>
<dbReference type="Gene3D" id="2.40.30.170">
    <property type="match status" value="1"/>
</dbReference>
<evidence type="ECO:0000259" key="3">
    <source>
        <dbReference type="Pfam" id="PF25917"/>
    </source>
</evidence>
<accession>A0ABS7EHQ3</accession>
<dbReference type="InterPro" id="IPR058636">
    <property type="entry name" value="Beta-barrel_YknX"/>
</dbReference>
<dbReference type="Gene3D" id="2.40.50.100">
    <property type="match status" value="2"/>
</dbReference>
<evidence type="ECO:0000256" key="2">
    <source>
        <dbReference type="SAM" id="Coils"/>
    </source>
</evidence>
<dbReference type="RefSeq" id="WP_220104539.1">
    <property type="nucleotide sequence ID" value="NZ_JAHZSS010000015.1"/>
</dbReference>
<evidence type="ECO:0000313" key="6">
    <source>
        <dbReference type="Proteomes" id="UP001166251"/>
    </source>
</evidence>